<dbReference type="EMBL" id="JAPXFL010000081">
    <property type="protein sequence ID" value="KAK9496456.1"/>
    <property type="molecule type" value="Genomic_DNA"/>
</dbReference>
<reference evidence="1 2" key="1">
    <citation type="submission" date="2022-12" db="EMBL/GenBank/DDBJ databases">
        <title>Chromosome-level genome assembly of true bugs.</title>
        <authorList>
            <person name="Ma L."/>
            <person name="Li H."/>
        </authorList>
    </citation>
    <scope>NUCLEOTIDE SEQUENCE [LARGE SCALE GENOMIC DNA]</scope>
    <source>
        <strain evidence="1">Lab_2022b</strain>
    </source>
</reference>
<comment type="caution">
    <text evidence="1">The sequence shown here is derived from an EMBL/GenBank/DDBJ whole genome shotgun (WGS) entry which is preliminary data.</text>
</comment>
<protein>
    <submittedName>
        <fullName evidence="1">Uncharacterized protein</fullName>
    </submittedName>
</protein>
<evidence type="ECO:0000313" key="1">
    <source>
        <dbReference type="EMBL" id="KAK9496456.1"/>
    </source>
</evidence>
<keyword evidence="2" id="KW-1185">Reference proteome</keyword>
<accession>A0AAW1CES9</accession>
<proteinExistence type="predicted"/>
<gene>
    <name evidence="1" type="ORF">O3M35_013254</name>
</gene>
<evidence type="ECO:0000313" key="2">
    <source>
        <dbReference type="Proteomes" id="UP001461498"/>
    </source>
</evidence>
<organism evidence="1 2">
    <name type="scientific">Rhynocoris fuscipes</name>
    <dbReference type="NCBI Taxonomy" id="488301"/>
    <lineage>
        <taxon>Eukaryota</taxon>
        <taxon>Metazoa</taxon>
        <taxon>Ecdysozoa</taxon>
        <taxon>Arthropoda</taxon>
        <taxon>Hexapoda</taxon>
        <taxon>Insecta</taxon>
        <taxon>Pterygota</taxon>
        <taxon>Neoptera</taxon>
        <taxon>Paraneoptera</taxon>
        <taxon>Hemiptera</taxon>
        <taxon>Heteroptera</taxon>
        <taxon>Panheteroptera</taxon>
        <taxon>Cimicomorpha</taxon>
        <taxon>Reduviidae</taxon>
        <taxon>Harpactorinae</taxon>
        <taxon>Harpactorini</taxon>
        <taxon>Rhynocoris</taxon>
    </lineage>
</organism>
<dbReference type="AlphaFoldDB" id="A0AAW1CES9"/>
<sequence>MFVSCEGVKGGQSCGGLTGECQTPSPSISTLNNIKYFISVQLNGAQILSKFQINRTNSVA</sequence>
<dbReference type="Proteomes" id="UP001461498">
    <property type="component" value="Unassembled WGS sequence"/>
</dbReference>
<name>A0AAW1CES9_9HEMI</name>